<dbReference type="PANTHER" id="PTHR31672:SF13">
    <property type="entry name" value="F-BOX PROTEIN CPR30-LIKE"/>
    <property type="match status" value="1"/>
</dbReference>
<gene>
    <name evidence="1" type="ORF">F511_15313</name>
</gene>
<dbReference type="EMBL" id="KV000881">
    <property type="protein sequence ID" value="KZV39833.1"/>
    <property type="molecule type" value="Genomic_DNA"/>
</dbReference>
<dbReference type="InterPro" id="IPR050796">
    <property type="entry name" value="SCF_F-box_component"/>
</dbReference>
<sequence>MRGGSLVIWKLDFGFEHLVRNICNGTVLGPEDCGEQHILYVTNPLTKQRATLPPFHGGKGCHSELTLAFAESSLECKVVHTLATGPFDIKPRVAVLTLGVDKVWRHIDIQHLSLKRMEAPGMCSPLVTGGYIHWIIRFGCVLTLNVETETIRQFPMHPRLLRGRGSVKYLPMGRYLTILHESSMFLMDVWEMNPETGEWTMSLSFDLSPLNDRFHDLFGDNSWHRSMSPSGWLGADRKVLLLTSWCTKKICVAYNLETGEIQSLELESALEPHLNNLLRLERGFRVRRQGKRQGIPLSCT</sequence>
<dbReference type="PANTHER" id="PTHR31672">
    <property type="entry name" value="BNACNNG10540D PROTEIN"/>
    <property type="match status" value="1"/>
</dbReference>
<evidence type="ECO:0008006" key="3">
    <source>
        <dbReference type="Google" id="ProtNLM"/>
    </source>
</evidence>
<name>A0A2Z7BYV1_9LAMI</name>
<reference evidence="1 2" key="1">
    <citation type="journal article" date="2015" name="Proc. Natl. Acad. Sci. U.S.A.">
        <title>The resurrection genome of Boea hygrometrica: A blueprint for survival of dehydration.</title>
        <authorList>
            <person name="Xiao L."/>
            <person name="Yang G."/>
            <person name="Zhang L."/>
            <person name="Yang X."/>
            <person name="Zhao S."/>
            <person name="Ji Z."/>
            <person name="Zhou Q."/>
            <person name="Hu M."/>
            <person name="Wang Y."/>
            <person name="Chen M."/>
            <person name="Xu Y."/>
            <person name="Jin H."/>
            <person name="Xiao X."/>
            <person name="Hu G."/>
            <person name="Bao F."/>
            <person name="Hu Y."/>
            <person name="Wan P."/>
            <person name="Li L."/>
            <person name="Deng X."/>
            <person name="Kuang T."/>
            <person name="Xiang C."/>
            <person name="Zhu J.K."/>
            <person name="Oliver M.J."/>
            <person name="He Y."/>
        </authorList>
    </citation>
    <scope>NUCLEOTIDE SEQUENCE [LARGE SCALE GENOMIC DNA]</scope>
    <source>
        <strain evidence="2">cv. XS01</strain>
    </source>
</reference>
<evidence type="ECO:0000313" key="2">
    <source>
        <dbReference type="Proteomes" id="UP000250235"/>
    </source>
</evidence>
<dbReference type="Proteomes" id="UP000250235">
    <property type="component" value="Unassembled WGS sequence"/>
</dbReference>
<evidence type="ECO:0000313" key="1">
    <source>
        <dbReference type="EMBL" id="KZV39833.1"/>
    </source>
</evidence>
<keyword evidence="2" id="KW-1185">Reference proteome</keyword>
<dbReference type="OrthoDB" id="1918594at2759"/>
<accession>A0A2Z7BYV1</accession>
<dbReference type="AlphaFoldDB" id="A0A2Z7BYV1"/>
<organism evidence="1 2">
    <name type="scientific">Dorcoceras hygrometricum</name>
    <dbReference type="NCBI Taxonomy" id="472368"/>
    <lineage>
        <taxon>Eukaryota</taxon>
        <taxon>Viridiplantae</taxon>
        <taxon>Streptophyta</taxon>
        <taxon>Embryophyta</taxon>
        <taxon>Tracheophyta</taxon>
        <taxon>Spermatophyta</taxon>
        <taxon>Magnoliopsida</taxon>
        <taxon>eudicotyledons</taxon>
        <taxon>Gunneridae</taxon>
        <taxon>Pentapetalae</taxon>
        <taxon>asterids</taxon>
        <taxon>lamiids</taxon>
        <taxon>Lamiales</taxon>
        <taxon>Gesneriaceae</taxon>
        <taxon>Didymocarpoideae</taxon>
        <taxon>Trichosporeae</taxon>
        <taxon>Loxocarpinae</taxon>
        <taxon>Dorcoceras</taxon>
    </lineage>
</organism>
<proteinExistence type="predicted"/>
<protein>
    <recommendedName>
        <fullName evidence="3">F-box associated domain-containing protein</fullName>
    </recommendedName>
</protein>